<reference evidence="1 2" key="1">
    <citation type="journal article" date="2016" name="Sci. Rep.">
        <title>The genome sequence of the outbreeding globe artichoke constructed de novo incorporating a phase-aware low-pass sequencing strategy of F1 progeny.</title>
        <authorList>
            <person name="Scaglione D."/>
            <person name="Reyes-Chin-Wo S."/>
            <person name="Acquadro A."/>
            <person name="Froenicke L."/>
            <person name="Portis E."/>
            <person name="Beitel C."/>
            <person name="Tirone M."/>
            <person name="Mauro R."/>
            <person name="Lo Monaco A."/>
            <person name="Mauromicale G."/>
            <person name="Faccioli P."/>
            <person name="Cattivelli L."/>
            <person name="Rieseberg L."/>
            <person name="Michelmore R."/>
            <person name="Lanteri S."/>
        </authorList>
    </citation>
    <scope>NUCLEOTIDE SEQUENCE [LARGE SCALE GENOMIC DNA]</scope>
    <source>
        <strain evidence="1">2C</strain>
    </source>
</reference>
<organism evidence="1 2">
    <name type="scientific">Cynara cardunculus var. scolymus</name>
    <name type="common">Globe artichoke</name>
    <name type="synonym">Cynara scolymus</name>
    <dbReference type="NCBI Taxonomy" id="59895"/>
    <lineage>
        <taxon>Eukaryota</taxon>
        <taxon>Viridiplantae</taxon>
        <taxon>Streptophyta</taxon>
        <taxon>Embryophyta</taxon>
        <taxon>Tracheophyta</taxon>
        <taxon>Spermatophyta</taxon>
        <taxon>Magnoliopsida</taxon>
        <taxon>eudicotyledons</taxon>
        <taxon>Gunneridae</taxon>
        <taxon>Pentapetalae</taxon>
        <taxon>asterids</taxon>
        <taxon>campanulids</taxon>
        <taxon>Asterales</taxon>
        <taxon>Asteraceae</taxon>
        <taxon>Carduoideae</taxon>
        <taxon>Cardueae</taxon>
        <taxon>Carduinae</taxon>
        <taxon>Cynara</taxon>
    </lineage>
</organism>
<evidence type="ECO:0000313" key="1">
    <source>
        <dbReference type="EMBL" id="KVH98576.1"/>
    </source>
</evidence>
<gene>
    <name evidence="1" type="ORF">Ccrd_023202</name>
</gene>
<accession>A0A124SE05</accession>
<keyword evidence="2" id="KW-1185">Reference proteome</keyword>
<proteinExistence type="predicted"/>
<sequence>MLPVMLPLLLGTSAEALKREVTGLVLPLKDLKKSDDEDDNHSDNSSKSLFVFYEEHLKSELVIDMA</sequence>
<protein>
    <submittedName>
        <fullName evidence="1">Uncharacterized protein</fullName>
    </submittedName>
</protein>
<dbReference type="Gramene" id="KVH98576">
    <property type="protein sequence ID" value="KVH98576"/>
    <property type="gene ID" value="Ccrd_023202"/>
</dbReference>
<dbReference type="Proteomes" id="UP000243975">
    <property type="component" value="Unassembled WGS sequence"/>
</dbReference>
<dbReference type="EMBL" id="LEKV01003788">
    <property type="protein sequence ID" value="KVH98576.1"/>
    <property type="molecule type" value="Genomic_DNA"/>
</dbReference>
<name>A0A124SE05_CYNCS</name>
<comment type="caution">
    <text evidence="1">The sequence shown here is derived from an EMBL/GenBank/DDBJ whole genome shotgun (WGS) entry which is preliminary data.</text>
</comment>
<evidence type="ECO:0000313" key="2">
    <source>
        <dbReference type="Proteomes" id="UP000243975"/>
    </source>
</evidence>
<dbReference type="AlphaFoldDB" id="A0A124SE05"/>